<reference evidence="5" key="1">
    <citation type="submission" date="2021-11" db="EMBL/GenBank/DDBJ databases">
        <authorList>
            <person name="Schell T."/>
        </authorList>
    </citation>
    <scope>NUCLEOTIDE SEQUENCE</scope>
    <source>
        <strain evidence="5">M5</strain>
    </source>
</reference>
<dbReference type="InterPro" id="IPR015797">
    <property type="entry name" value="NUDIX_hydrolase-like_dom_sf"/>
</dbReference>
<dbReference type="AlphaFoldDB" id="A0A8J2S4Q8"/>
<protein>
    <recommendedName>
        <fullName evidence="4">Nudix hydrolase domain-containing protein</fullName>
    </recommendedName>
</protein>
<dbReference type="PRINTS" id="PR00502">
    <property type="entry name" value="NUDIXFAMILY"/>
</dbReference>
<dbReference type="Pfam" id="PF18290">
    <property type="entry name" value="Nudix_hydro"/>
    <property type="match status" value="1"/>
</dbReference>
<comment type="caution">
    <text evidence="5">The sequence shown here is derived from an EMBL/GenBank/DDBJ whole genome shotgun (WGS) entry which is preliminary data.</text>
</comment>
<dbReference type="GO" id="GO:0035529">
    <property type="term" value="F:NADH pyrophosphatase activity"/>
    <property type="evidence" value="ECO:0007669"/>
    <property type="project" value="TreeGrafter"/>
</dbReference>
<gene>
    <name evidence="5" type="ORF">DGAL_LOCUS12875</name>
</gene>
<dbReference type="Proteomes" id="UP000789390">
    <property type="component" value="Unassembled WGS sequence"/>
</dbReference>
<dbReference type="PANTHER" id="PTHR13994:SF13">
    <property type="entry name" value="FI03680P"/>
    <property type="match status" value="1"/>
</dbReference>
<evidence type="ECO:0000313" key="6">
    <source>
        <dbReference type="Proteomes" id="UP000789390"/>
    </source>
</evidence>
<dbReference type="PROSITE" id="PS51462">
    <property type="entry name" value="NUDIX"/>
    <property type="match status" value="1"/>
</dbReference>
<dbReference type="Pfam" id="PF00293">
    <property type="entry name" value="NUDIX"/>
    <property type="match status" value="1"/>
</dbReference>
<dbReference type="InterPro" id="IPR020084">
    <property type="entry name" value="NUDIX_hydrolase_CS"/>
</dbReference>
<dbReference type="SUPFAM" id="SSF55811">
    <property type="entry name" value="Nudix"/>
    <property type="match status" value="1"/>
</dbReference>
<keyword evidence="2 3" id="KW-0378">Hydrolase</keyword>
<dbReference type="CDD" id="cd04670">
    <property type="entry name" value="NUDIX_ASFGF2_Nudt6"/>
    <property type="match status" value="1"/>
</dbReference>
<evidence type="ECO:0000256" key="2">
    <source>
        <dbReference type="ARBA" id="ARBA00022801"/>
    </source>
</evidence>
<evidence type="ECO:0000256" key="1">
    <source>
        <dbReference type="ARBA" id="ARBA00005582"/>
    </source>
</evidence>
<evidence type="ECO:0000313" key="5">
    <source>
        <dbReference type="EMBL" id="CAH0109397.1"/>
    </source>
</evidence>
<dbReference type="PROSITE" id="PS00893">
    <property type="entry name" value="NUDIX_BOX"/>
    <property type="match status" value="1"/>
</dbReference>
<organism evidence="5 6">
    <name type="scientific">Daphnia galeata</name>
    <dbReference type="NCBI Taxonomy" id="27404"/>
    <lineage>
        <taxon>Eukaryota</taxon>
        <taxon>Metazoa</taxon>
        <taxon>Ecdysozoa</taxon>
        <taxon>Arthropoda</taxon>
        <taxon>Crustacea</taxon>
        <taxon>Branchiopoda</taxon>
        <taxon>Diplostraca</taxon>
        <taxon>Cladocera</taxon>
        <taxon>Anomopoda</taxon>
        <taxon>Daphniidae</taxon>
        <taxon>Daphnia</taxon>
    </lineage>
</organism>
<dbReference type="InterPro" id="IPR040618">
    <property type="entry name" value="Pre-Nudix"/>
</dbReference>
<dbReference type="InterPro" id="IPR020476">
    <property type="entry name" value="Nudix_hydrolase"/>
</dbReference>
<accession>A0A8J2S4Q8</accession>
<comment type="similarity">
    <text evidence="1 3">Belongs to the Nudix hydrolase family.</text>
</comment>
<dbReference type="InterPro" id="IPR003293">
    <property type="entry name" value="Nudix_hydrolase6-like"/>
</dbReference>
<dbReference type="Gene3D" id="3.90.79.10">
    <property type="entry name" value="Nucleoside Triphosphate Pyrophosphohydrolase"/>
    <property type="match status" value="1"/>
</dbReference>
<keyword evidence="6" id="KW-1185">Reference proteome</keyword>
<dbReference type="GO" id="GO:0051287">
    <property type="term" value="F:NAD binding"/>
    <property type="evidence" value="ECO:0007669"/>
    <property type="project" value="TreeGrafter"/>
</dbReference>
<evidence type="ECO:0000256" key="3">
    <source>
        <dbReference type="RuleBase" id="RU003476"/>
    </source>
</evidence>
<dbReference type="GO" id="GO:0047631">
    <property type="term" value="F:ADP-ribose diphosphatase activity"/>
    <property type="evidence" value="ECO:0007669"/>
    <property type="project" value="TreeGrafter"/>
</dbReference>
<proteinExistence type="inferred from homology"/>
<dbReference type="Gene3D" id="3.40.630.30">
    <property type="match status" value="1"/>
</dbReference>
<dbReference type="EMBL" id="CAKKLH010000292">
    <property type="protein sequence ID" value="CAH0109397.1"/>
    <property type="molecule type" value="Genomic_DNA"/>
</dbReference>
<dbReference type="FunFam" id="3.90.79.10:FF:000015">
    <property type="entry name" value="Nudix hydrolase 8"/>
    <property type="match status" value="1"/>
</dbReference>
<feature type="domain" description="Nudix hydrolase" evidence="4">
    <location>
        <begin position="119"/>
        <end position="255"/>
    </location>
</feature>
<name>A0A8J2S4Q8_9CRUS</name>
<dbReference type="InterPro" id="IPR000086">
    <property type="entry name" value="NUDIX_hydrolase_dom"/>
</dbReference>
<dbReference type="FunFam" id="3.40.630.30:FF:000191">
    <property type="entry name" value="Hydrolase, NUDIX family protein"/>
    <property type="match status" value="1"/>
</dbReference>
<dbReference type="OrthoDB" id="447842at2759"/>
<evidence type="ECO:0000259" key="4">
    <source>
        <dbReference type="PROSITE" id="PS51462"/>
    </source>
</evidence>
<sequence>MNATAARHLLSSVRAKAKSIVVKMSTFRGAKDLFGGIIVRSSEEPQERNQMEQLLKESLQVWSRTGIRGVWFEVEPACSEWIPVLVQNGFSFHHANPELSVLLKWLPSDEPCQVPSYAHTMVGAGAMVVNDKNEILVVQEKYYKRPHWKLPGGYVDPGESIQTAVKREVFEETGIKTEFVSLVAVRHLQSREKNPSARFGCSDIYFVAYLRPVEGSTEIKMCPRELSDACWMPIKEYATHPLAFEVGKIFATQLMAIADGDNPSISCLESIHQLTNSNSQIYLVEGKQSFKL</sequence>
<dbReference type="PANTHER" id="PTHR13994">
    <property type="entry name" value="NUDIX HYDROLASE RELATED"/>
    <property type="match status" value="1"/>
</dbReference>